<keyword evidence="1" id="KW-0560">Oxidoreductase</keyword>
<gene>
    <name evidence="5" type="ORF">G647_08901</name>
</gene>
<dbReference type="AlphaFoldDB" id="V9CZT0"/>
<dbReference type="InterPro" id="IPR016040">
    <property type="entry name" value="NAD(P)-bd_dom"/>
</dbReference>
<evidence type="ECO:0000256" key="1">
    <source>
        <dbReference type="ARBA" id="ARBA00023002"/>
    </source>
</evidence>
<dbReference type="EMBL" id="KB822709">
    <property type="protein sequence ID" value="ETI19886.1"/>
    <property type="molecule type" value="Genomic_DNA"/>
</dbReference>
<evidence type="ECO:0000256" key="3">
    <source>
        <dbReference type="ARBA" id="ARBA00038376"/>
    </source>
</evidence>
<evidence type="ECO:0000313" key="5">
    <source>
        <dbReference type="EMBL" id="ETI19886.1"/>
    </source>
</evidence>
<reference evidence="5 6" key="1">
    <citation type="submission" date="2013-03" db="EMBL/GenBank/DDBJ databases">
        <title>The Genome Sequence of Cladophialophora carrionii CBS 160.54.</title>
        <authorList>
            <consortium name="The Broad Institute Genomics Platform"/>
            <person name="Cuomo C."/>
            <person name="de Hoog S."/>
            <person name="Gorbushina A."/>
            <person name="Walker B."/>
            <person name="Young S.K."/>
            <person name="Zeng Q."/>
            <person name="Gargeya S."/>
            <person name="Fitzgerald M."/>
            <person name="Haas B."/>
            <person name="Abouelleil A."/>
            <person name="Allen A.W."/>
            <person name="Alvarado L."/>
            <person name="Arachchi H.M."/>
            <person name="Berlin A.M."/>
            <person name="Chapman S.B."/>
            <person name="Gainer-Dewar J."/>
            <person name="Goldberg J."/>
            <person name="Griggs A."/>
            <person name="Gujja S."/>
            <person name="Hansen M."/>
            <person name="Howarth C."/>
            <person name="Imamovic A."/>
            <person name="Ireland A."/>
            <person name="Larimer J."/>
            <person name="McCowan C."/>
            <person name="Murphy C."/>
            <person name="Pearson M."/>
            <person name="Poon T.W."/>
            <person name="Priest M."/>
            <person name="Roberts A."/>
            <person name="Saif S."/>
            <person name="Shea T."/>
            <person name="Sisk P."/>
            <person name="Sykes S."/>
            <person name="Wortman J."/>
            <person name="Nusbaum C."/>
            <person name="Birren B."/>
        </authorList>
    </citation>
    <scope>NUCLEOTIDE SEQUENCE [LARGE SCALE GENOMIC DNA]</scope>
    <source>
        <strain evidence="5 6">CBS 160.54</strain>
    </source>
</reference>
<dbReference type="Pfam" id="PF13460">
    <property type="entry name" value="NAD_binding_10"/>
    <property type="match status" value="1"/>
</dbReference>
<dbReference type="InterPro" id="IPR036291">
    <property type="entry name" value="NAD(P)-bd_dom_sf"/>
</dbReference>
<evidence type="ECO:0000256" key="2">
    <source>
        <dbReference type="ARBA" id="ARBA00023033"/>
    </source>
</evidence>
<evidence type="ECO:0000259" key="4">
    <source>
        <dbReference type="Pfam" id="PF13460"/>
    </source>
</evidence>
<dbReference type="HOGENOM" id="CLU_090039_1_0_1"/>
<evidence type="ECO:0000313" key="6">
    <source>
        <dbReference type="Proteomes" id="UP000030678"/>
    </source>
</evidence>
<comment type="similarity">
    <text evidence="3">Belongs to the avfA family.</text>
</comment>
<dbReference type="Gene3D" id="3.40.50.720">
    <property type="entry name" value="NAD(P)-binding Rossmann-like Domain"/>
    <property type="match status" value="1"/>
</dbReference>
<name>V9CZT0_9EURO</name>
<dbReference type="Proteomes" id="UP000030678">
    <property type="component" value="Unassembled WGS sequence"/>
</dbReference>
<sequence>MVDTNTYAILGATGNCGTALIDNLLRRSDAVVHAYCRSRTKLLRSVPDLKEDGKVKIFEGSIQDVELVASCVYNCRAVFLVISTNDNIPGCRMAQDTATTVIDALKLLRKREMGRHNGGDLNQGPMTMPKLILLSSSTIDSHFSRHMPYLLRSVLLCSASHVYRDVEEAEKLIRAEDKWITGIYMKPGALSVDKQRGHAVSLTDQDGPVSYLDLAAAMIEAVDDEGGRYDGQNISVVNTNGSAKFPTGTPMCILMGLLRHFFPTLHDYLPGNLGPR</sequence>
<keyword evidence="2" id="KW-0503">Monooxygenase</keyword>
<dbReference type="VEuPathDB" id="FungiDB:G647_08901"/>
<dbReference type="RefSeq" id="XP_008731428.1">
    <property type="nucleotide sequence ID" value="XM_008733206.1"/>
</dbReference>
<protein>
    <recommendedName>
        <fullName evidence="4">NAD(P)-binding domain-containing protein</fullName>
    </recommendedName>
</protein>
<dbReference type="GO" id="GO:0004497">
    <property type="term" value="F:monooxygenase activity"/>
    <property type="evidence" value="ECO:0007669"/>
    <property type="project" value="UniProtKB-KW"/>
</dbReference>
<feature type="domain" description="NAD(P)-binding" evidence="4">
    <location>
        <begin position="11"/>
        <end position="106"/>
    </location>
</feature>
<dbReference type="PANTHER" id="PTHR15020">
    <property type="entry name" value="FLAVIN REDUCTASE-RELATED"/>
    <property type="match status" value="1"/>
</dbReference>
<dbReference type="SUPFAM" id="SSF51735">
    <property type="entry name" value="NAD(P)-binding Rossmann-fold domains"/>
    <property type="match status" value="1"/>
</dbReference>
<accession>V9CZT0</accession>
<dbReference type="PANTHER" id="PTHR15020:SF37">
    <property type="entry name" value="OXIDOREDUCTASE MDPK"/>
    <property type="match status" value="1"/>
</dbReference>
<organism evidence="5 6">
    <name type="scientific">Cladophialophora carrionii CBS 160.54</name>
    <dbReference type="NCBI Taxonomy" id="1279043"/>
    <lineage>
        <taxon>Eukaryota</taxon>
        <taxon>Fungi</taxon>
        <taxon>Dikarya</taxon>
        <taxon>Ascomycota</taxon>
        <taxon>Pezizomycotina</taxon>
        <taxon>Eurotiomycetes</taxon>
        <taxon>Chaetothyriomycetidae</taxon>
        <taxon>Chaetothyriales</taxon>
        <taxon>Herpotrichiellaceae</taxon>
        <taxon>Cladophialophora</taxon>
    </lineage>
</organism>
<dbReference type="GeneID" id="19987394"/>
<dbReference type="OrthoDB" id="10254221at2759"/>
<proteinExistence type="inferred from homology"/>